<feature type="region of interest" description="Disordered" evidence="3">
    <location>
        <begin position="1"/>
        <end position="184"/>
    </location>
</feature>
<evidence type="ECO:0000256" key="2">
    <source>
        <dbReference type="ARBA" id="ARBA00019138"/>
    </source>
</evidence>
<protein>
    <recommendedName>
        <fullName evidence="2">SWR1-complex protein 5</fullName>
    </recommendedName>
</protein>
<feature type="compositionally biased region" description="Basic and acidic residues" evidence="3">
    <location>
        <begin position="161"/>
        <end position="175"/>
    </location>
</feature>
<comment type="similarity">
    <text evidence="1">Belongs to the SWC5 family.</text>
</comment>
<dbReference type="Pfam" id="PF07572">
    <property type="entry name" value="BCNT"/>
    <property type="match status" value="1"/>
</dbReference>
<feature type="compositionally biased region" description="Acidic residues" evidence="3">
    <location>
        <begin position="13"/>
        <end position="56"/>
    </location>
</feature>
<accession>N1PVW5</accession>
<proteinExistence type="inferred from homology"/>
<reference evidence="6" key="1">
    <citation type="journal article" date="2012" name="PLoS Genet.">
        <title>The genomes of the fungal plant pathogens Cladosporium fulvum and Dothistroma septosporum reveal adaptation to different hosts and lifestyles but also signatures of common ancestry.</title>
        <authorList>
            <person name="de Wit P.J.G.M."/>
            <person name="van der Burgt A."/>
            <person name="Oekmen B."/>
            <person name="Stergiopoulos I."/>
            <person name="Abd-Elsalam K.A."/>
            <person name="Aerts A.L."/>
            <person name="Bahkali A.H."/>
            <person name="Beenen H.G."/>
            <person name="Chettri P."/>
            <person name="Cox M.P."/>
            <person name="Datema E."/>
            <person name="de Vries R.P."/>
            <person name="Dhillon B."/>
            <person name="Ganley A.R."/>
            <person name="Griffiths S.A."/>
            <person name="Guo Y."/>
            <person name="Hamelin R.C."/>
            <person name="Henrissat B."/>
            <person name="Kabir M.S."/>
            <person name="Jashni M.K."/>
            <person name="Kema G."/>
            <person name="Klaubauf S."/>
            <person name="Lapidus A."/>
            <person name="Levasseur A."/>
            <person name="Lindquist E."/>
            <person name="Mehrabi R."/>
            <person name="Ohm R.A."/>
            <person name="Owen T.J."/>
            <person name="Salamov A."/>
            <person name="Schwelm A."/>
            <person name="Schijlen E."/>
            <person name="Sun H."/>
            <person name="van den Burg H.A."/>
            <person name="van Ham R.C.H.J."/>
            <person name="Zhang S."/>
            <person name="Goodwin S.B."/>
            <person name="Grigoriev I.V."/>
            <person name="Collemare J."/>
            <person name="Bradshaw R.E."/>
        </authorList>
    </citation>
    <scope>NUCLEOTIDE SEQUENCE [LARGE SCALE GENOMIC DNA]</scope>
    <source>
        <strain evidence="6">NZE10 / CBS 128990</strain>
    </source>
</reference>
<dbReference type="STRING" id="675120.N1PVW5"/>
<feature type="compositionally biased region" description="Polar residues" evidence="3">
    <location>
        <begin position="224"/>
        <end position="233"/>
    </location>
</feature>
<feature type="domain" description="BCNT-C" evidence="4">
    <location>
        <begin position="263"/>
        <end position="345"/>
    </location>
</feature>
<feature type="compositionally biased region" description="Basic residues" evidence="3">
    <location>
        <begin position="62"/>
        <end position="71"/>
    </location>
</feature>
<dbReference type="Proteomes" id="UP000016933">
    <property type="component" value="Unassembled WGS sequence"/>
</dbReference>
<keyword evidence="6" id="KW-1185">Reference proteome</keyword>
<dbReference type="PANTHER" id="PTHR48407:SF1">
    <property type="entry name" value="CRANIOFACIAL DEVELOPMENT PROTEIN 1"/>
    <property type="match status" value="1"/>
</dbReference>
<dbReference type="PANTHER" id="PTHR48407">
    <property type="entry name" value="CRANIOFACIAL DEVELOPMENT PROTEIN 1"/>
    <property type="match status" value="1"/>
</dbReference>
<dbReference type="eggNOG" id="KOG4776">
    <property type="taxonomic scope" value="Eukaryota"/>
</dbReference>
<dbReference type="GO" id="GO:0000812">
    <property type="term" value="C:Swr1 complex"/>
    <property type="evidence" value="ECO:0007669"/>
    <property type="project" value="TreeGrafter"/>
</dbReference>
<dbReference type="InterPro" id="IPR011421">
    <property type="entry name" value="BCNT-C"/>
</dbReference>
<dbReference type="HOGENOM" id="CLU_062474_0_0_1"/>
<dbReference type="InterPro" id="IPR027124">
    <property type="entry name" value="Swc5/CFDP1/2"/>
</dbReference>
<feature type="region of interest" description="Disordered" evidence="3">
    <location>
        <begin position="217"/>
        <end position="248"/>
    </location>
</feature>
<sequence length="345" mass="38658">MARDRYMSKIVEPEPEPEPPEEEVEEYNENEDKDFAPEEANDDENVSSSSEDEDEAGTTKPAAKKSGKRKTVVADGALDSGDEATIKERKRKRRRKDEGPDNEDSGGEGGLIRTRAQRVAEKEERKNRKRARDGEVTIDVNALWADLSSMPIGRNTIHSPGTEDHTIDIDDETNKENAPASSEDMITIKRRIEYAGEITIVTDSVPRSSKEAKQYLAEHPELDPSNTTVSDSIGLQKPLKRPSMFEPNPTGLVKGVASEKLRLKAPTRLDVLMAEKRAEEKHKAQKMSTVQKSQLDWKGFVDQEGLRDELDEYGKSRRGFLAREAFLDRAAGAREQAARDARLKL</sequence>
<reference evidence="5 6" key="2">
    <citation type="journal article" date="2012" name="PLoS Pathog.">
        <title>Diverse lifestyles and strategies of plant pathogenesis encoded in the genomes of eighteen Dothideomycetes fungi.</title>
        <authorList>
            <person name="Ohm R.A."/>
            <person name="Feau N."/>
            <person name="Henrissat B."/>
            <person name="Schoch C.L."/>
            <person name="Horwitz B.A."/>
            <person name="Barry K.W."/>
            <person name="Condon B.J."/>
            <person name="Copeland A.C."/>
            <person name="Dhillon B."/>
            <person name="Glaser F."/>
            <person name="Hesse C.N."/>
            <person name="Kosti I."/>
            <person name="LaButti K."/>
            <person name="Lindquist E.A."/>
            <person name="Lucas S."/>
            <person name="Salamov A.A."/>
            <person name="Bradshaw R.E."/>
            <person name="Ciuffetti L."/>
            <person name="Hamelin R.C."/>
            <person name="Kema G.H.J."/>
            <person name="Lawrence C."/>
            <person name="Scott J.A."/>
            <person name="Spatafora J.W."/>
            <person name="Turgeon B.G."/>
            <person name="de Wit P.J.G.M."/>
            <person name="Zhong S."/>
            <person name="Goodwin S.B."/>
            <person name="Grigoriev I.V."/>
        </authorList>
    </citation>
    <scope>NUCLEOTIDE SEQUENCE [LARGE SCALE GENOMIC DNA]</scope>
    <source>
        <strain evidence="6">NZE10 / CBS 128990</strain>
    </source>
</reference>
<evidence type="ECO:0000259" key="4">
    <source>
        <dbReference type="PROSITE" id="PS51279"/>
    </source>
</evidence>
<gene>
    <name evidence="5" type="ORF">DOTSEDRAFT_41922</name>
</gene>
<organism evidence="5 6">
    <name type="scientific">Dothistroma septosporum (strain NZE10 / CBS 128990)</name>
    <name type="common">Red band needle blight fungus</name>
    <name type="synonym">Mycosphaerella pini</name>
    <dbReference type="NCBI Taxonomy" id="675120"/>
    <lineage>
        <taxon>Eukaryota</taxon>
        <taxon>Fungi</taxon>
        <taxon>Dikarya</taxon>
        <taxon>Ascomycota</taxon>
        <taxon>Pezizomycotina</taxon>
        <taxon>Dothideomycetes</taxon>
        <taxon>Dothideomycetidae</taxon>
        <taxon>Mycosphaerellales</taxon>
        <taxon>Mycosphaerellaceae</taxon>
        <taxon>Dothistroma</taxon>
    </lineage>
</organism>
<dbReference type="OrthoDB" id="445677at2759"/>
<dbReference type="OMA" id="LDWAAYV"/>
<evidence type="ECO:0000313" key="6">
    <source>
        <dbReference type="Proteomes" id="UP000016933"/>
    </source>
</evidence>
<evidence type="ECO:0000313" key="5">
    <source>
        <dbReference type="EMBL" id="EME47527.1"/>
    </source>
</evidence>
<dbReference type="AlphaFoldDB" id="N1PVW5"/>
<name>N1PVW5_DOTSN</name>
<dbReference type="EMBL" id="KB446536">
    <property type="protein sequence ID" value="EME47527.1"/>
    <property type="molecule type" value="Genomic_DNA"/>
</dbReference>
<dbReference type="PROSITE" id="PS51279">
    <property type="entry name" value="BCNT_C"/>
    <property type="match status" value="1"/>
</dbReference>
<evidence type="ECO:0000256" key="3">
    <source>
        <dbReference type="SAM" id="MobiDB-lite"/>
    </source>
</evidence>
<evidence type="ECO:0000256" key="1">
    <source>
        <dbReference type="ARBA" id="ARBA00010465"/>
    </source>
</evidence>